<protein>
    <submittedName>
        <fullName evidence="2">Hypothetical_protein</fullName>
    </submittedName>
</protein>
<evidence type="ECO:0000313" key="2">
    <source>
        <dbReference type="EMBL" id="CAL6040637.1"/>
    </source>
</evidence>
<organism evidence="1">
    <name type="scientific">Hexamita inflata</name>
    <dbReference type="NCBI Taxonomy" id="28002"/>
    <lineage>
        <taxon>Eukaryota</taxon>
        <taxon>Metamonada</taxon>
        <taxon>Diplomonadida</taxon>
        <taxon>Hexamitidae</taxon>
        <taxon>Hexamitinae</taxon>
        <taxon>Hexamita</taxon>
    </lineage>
</organism>
<sequence length="170" mass="19832">MNNLYTLKLNFTYLFIVSEFSLNSYQNNQFLISSICALVVTIFYEHVQIVSQCVNRIFSHLTNFLKIIFKSLCLKFIRFIINNIHITQIQVKLGQPKILPFSFTNLPTSFWNCEMSLGAYCSELFLAPKEGNEPQSSTWKFKKNTKLDYLYCHHSQSLVICNILSVSYNK</sequence>
<name>A0AA86QI78_9EUKA</name>
<evidence type="ECO:0000313" key="1">
    <source>
        <dbReference type="EMBL" id="CAI9959791.1"/>
    </source>
</evidence>
<comment type="caution">
    <text evidence="1">The sequence shown here is derived from an EMBL/GenBank/DDBJ whole genome shotgun (WGS) entry which is preliminary data.</text>
</comment>
<evidence type="ECO:0000313" key="3">
    <source>
        <dbReference type="Proteomes" id="UP001642409"/>
    </source>
</evidence>
<dbReference type="EMBL" id="CATOUU010000924">
    <property type="protein sequence ID" value="CAI9959791.1"/>
    <property type="molecule type" value="Genomic_DNA"/>
</dbReference>
<reference evidence="1" key="1">
    <citation type="submission" date="2023-06" db="EMBL/GenBank/DDBJ databases">
        <authorList>
            <person name="Kurt Z."/>
        </authorList>
    </citation>
    <scope>NUCLEOTIDE SEQUENCE</scope>
</reference>
<dbReference type="AlphaFoldDB" id="A0AA86QI78"/>
<accession>A0AA86QI78</accession>
<dbReference type="EMBL" id="CAXDID020000146">
    <property type="protein sequence ID" value="CAL6040637.1"/>
    <property type="molecule type" value="Genomic_DNA"/>
</dbReference>
<keyword evidence="3" id="KW-1185">Reference proteome</keyword>
<gene>
    <name evidence="2" type="ORF">HINF_LOCUS38430</name>
    <name evidence="1" type="ORF">HINF_LOCUS47436</name>
</gene>
<proteinExistence type="predicted"/>
<dbReference type="Proteomes" id="UP001642409">
    <property type="component" value="Unassembled WGS sequence"/>
</dbReference>
<reference evidence="2 3" key="2">
    <citation type="submission" date="2024-07" db="EMBL/GenBank/DDBJ databases">
        <authorList>
            <person name="Akdeniz Z."/>
        </authorList>
    </citation>
    <scope>NUCLEOTIDE SEQUENCE [LARGE SCALE GENOMIC DNA]</scope>
</reference>